<evidence type="ECO:0000313" key="2">
    <source>
        <dbReference type="EMBL" id="MBY16638.1"/>
    </source>
</evidence>
<keyword evidence="1" id="KW-1133">Transmembrane helix</keyword>
<protein>
    <submittedName>
        <fullName evidence="2">Uncharacterized protein</fullName>
    </submittedName>
</protein>
<evidence type="ECO:0000256" key="1">
    <source>
        <dbReference type="SAM" id="Phobius"/>
    </source>
</evidence>
<feature type="transmembrane region" description="Helical" evidence="1">
    <location>
        <begin position="67"/>
        <end position="90"/>
    </location>
</feature>
<proteinExistence type="predicted"/>
<keyword evidence="1" id="KW-0812">Transmembrane</keyword>
<organism evidence="2">
    <name type="scientific">Schizaphis graminum</name>
    <name type="common">Green bug aphid</name>
    <dbReference type="NCBI Taxonomy" id="13262"/>
    <lineage>
        <taxon>Eukaryota</taxon>
        <taxon>Metazoa</taxon>
        <taxon>Ecdysozoa</taxon>
        <taxon>Arthropoda</taxon>
        <taxon>Hexapoda</taxon>
        <taxon>Insecta</taxon>
        <taxon>Pterygota</taxon>
        <taxon>Neoptera</taxon>
        <taxon>Paraneoptera</taxon>
        <taxon>Hemiptera</taxon>
        <taxon>Sternorrhyncha</taxon>
        <taxon>Aphidomorpha</taxon>
        <taxon>Aphidoidea</taxon>
        <taxon>Aphididae</taxon>
        <taxon>Aphidini</taxon>
        <taxon>Schizaphis</taxon>
    </lineage>
</organism>
<gene>
    <name evidence="2" type="ORF">g.43956</name>
</gene>
<feature type="transmembrane region" description="Helical" evidence="1">
    <location>
        <begin position="36"/>
        <end position="61"/>
    </location>
</feature>
<keyword evidence="1" id="KW-0472">Membrane</keyword>
<dbReference type="AlphaFoldDB" id="A0A2S2NHN7"/>
<name>A0A2S2NHN7_SCHGA</name>
<accession>A0A2S2NHN7</accession>
<dbReference type="EMBL" id="GGMR01004019">
    <property type="protein sequence ID" value="MBY16638.1"/>
    <property type="molecule type" value="Transcribed_RNA"/>
</dbReference>
<reference evidence="2" key="1">
    <citation type="submission" date="2018-04" db="EMBL/GenBank/DDBJ databases">
        <title>Transcriptome of Schizaphis graminum biotype I.</title>
        <authorList>
            <person name="Scully E.D."/>
            <person name="Geib S.M."/>
            <person name="Palmer N.A."/>
            <person name="Koch K."/>
            <person name="Bradshaw J."/>
            <person name="Heng-Moss T."/>
            <person name="Sarath G."/>
        </authorList>
    </citation>
    <scope>NUCLEOTIDE SEQUENCE</scope>
</reference>
<sequence length="102" mass="12149">MQIGYRRVICCRRLVGPRSLTRLSQFLSFSVRRREIVRCVVLTILLYSSKSVVYCIIFFWFTRCQLLTFLLYFITWMLIAISLLLFYILYTTCARIATLISL</sequence>